<dbReference type="SUPFAM" id="SSF47095">
    <property type="entry name" value="HMG-box"/>
    <property type="match status" value="1"/>
</dbReference>
<dbReference type="Proteomes" id="UP000054144">
    <property type="component" value="Unassembled WGS sequence"/>
</dbReference>
<dbReference type="GO" id="GO:0030154">
    <property type="term" value="P:cell differentiation"/>
    <property type="evidence" value="ECO:0007669"/>
    <property type="project" value="TreeGrafter"/>
</dbReference>
<accession>A0A0D7AJ38</accession>
<evidence type="ECO:0000313" key="6">
    <source>
        <dbReference type="EMBL" id="KIY51607.1"/>
    </source>
</evidence>
<gene>
    <name evidence="6" type="ORF">FISHEDRAFT_70582</name>
</gene>
<keyword evidence="7" id="KW-1185">Reference proteome</keyword>
<dbReference type="GO" id="GO:0001228">
    <property type="term" value="F:DNA-binding transcription activator activity, RNA polymerase II-specific"/>
    <property type="evidence" value="ECO:0007669"/>
    <property type="project" value="TreeGrafter"/>
</dbReference>
<keyword evidence="2" id="KW-0804">Transcription</keyword>
<evidence type="ECO:0000256" key="2">
    <source>
        <dbReference type="ARBA" id="ARBA00023163"/>
    </source>
</evidence>
<feature type="compositionally biased region" description="Low complexity" evidence="4">
    <location>
        <begin position="23"/>
        <end position="32"/>
    </location>
</feature>
<dbReference type="AlphaFoldDB" id="A0A0D7AJ38"/>
<evidence type="ECO:0000256" key="1">
    <source>
        <dbReference type="ARBA" id="ARBA00023125"/>
    </source>
</evidence>
<feature type="region of interest" description="Disordered" evidence="4">
    <location>
        <begin position="145"/>
        <end position="193"/>
    </location>
</feature>
<dbReference type="InterPro" id="IPR009071">
    <property type="entry name" value="HMG_box_dom"/>
</dbReference>
<dbReference type="GO" id="GO:0005634">
    <property type="term" value="C:nucleus"/>
    <property type="evidence" value="ECO:0007669"/>
    <property type="project" value="UniProtKB-UniRule"/>
</dbReference>
<evidence type="ECO:0000256" key="3">
    <source>
        <dbReference type="PROSITE-ProRule" id="PRU00267"/>
    </source>
</evidence>
<feature type="domain" description="HMG box" evidence="5">
    <location>
        <begin position="94"/>
        <end position="160"/>
    </location>
</feature>
<dbReference type="Pfam" id="PF00505">
    <property type="entry name" value="HMG_box"/>
    <property type="match status" value="1"/>
</dbReference>
<proteinExistence type="predicted"/>
<dbReference type="GO" id="GO:0000122">
    <property type="term" value="P:negative regulation of transcription by RNA polymerase II"/>
    <property type="evidence" value="ECO:0007669"/>
    <property type="project" value="TreeGrafter"/>
</dbReference>
<dbReference type="Gene3D" id="1.10.30.10">
    <property type="entry name" value="High mobility group box domain"/>
    <property type="match status" value="1"/>
</dbReference>
<name>A0A0D7AJ38_9AGAR</name>
<dbReference type="SMART" id="SM00398">
    <property type="entry name" value="HMG"/>
    <property type="match status" value="1"/>
</dbReference>
<dbReference type="GO" id="GO:0000978">
    <property type="term" value="F:RNA polymerase II cis-regulatory region sequence-specific DNA binding"/>
    <property type="evidence" value="ECO:0007669"/>
    <property type="project" value="TreeGrafter"/>
</dbReference>
<dbReference type="EMBL" id="KN881649">
    <property type="protein sequence ID" value="KIY51607.1"/>
    <property type="molecule type" value="Genomic_DNA"/>
</dbReference>
<dbReference type="InterPro" id="IPR036910">
    <property type="entry name" value="HMG_box_dom_sf"/>
</dbReference>
<evidence type="ECO:0000313" key="7">
    <source>
        <dbReference type="Proteomes" id="UP000054144"/>
    </source>
</evidence>
<organism evidence="6 7">
    <name type="scientific">Fistulina hepatica ATCC 64428</name>
    <dbReference type="NCBI Taxonomy" id="1128425"/>
    <lineage>
        <taxon>Eukaryota</taxon>
        <taxon>Fungi</taxon>
        <taxon>Dikarya</taxon>
        <taxon>Basidiomycota</taxon>
        <taxon>Agaricomycotina</taxon>
        <taxon>Agaricomycetes</taxon>
        <taxon>Agaricomycetidae</taxon>
        <taxon>Agaricales</taxon>
        <taxon>Fistulinaceae</taxon>
        <taxon>Fistulina</taxon>
    </lineage>
</organism>
<dbReference type="OrthoDB" id="6247875at2759"/>
<protein>
    <recommendedName>
        <fullName evidence="5">HMG box domain-containing protein</fullName>
    </recommendedName>
</protein>
<feature type="compositionally biased region" description="Basic residues" evidence="4">
    <location>
        <begin position="149"/>
        <end position="171"/>
    </location>
</feature>
<keyword evidence="1 3" id="KW-0238">DNA-binding</keyword>
<dbReference type="PANTHER" id="PTHR10270:SF161">
    <property type="entry name" value="SEX-DETERMINING REGION Y PROTEIN"/>
    <property type="match status" value="1"/>
</dbReference>
<feature type="region of interest" description="Disordered" evidence="4">
    <location>
        <begin position="19"/>
        <end position="38"/>
    </location>
</feature>
<dbReference type="InterPro" id="IPR050140">
    <property type="entry name" value="SRY-related_HMG-box_TF-like"/>
</dbReference>
<sequence length="520" mass="55996">MQDFGDYRICSAEGSAPFESESEWSTETSASSKGSVHHPAYEHMHHLSNNASTRSLSASSLPPGRYLRPNPIVRSDAACSINIRRRRRVATDYIPRPANSFLLFRADFLRINKTADLHQNEVSRRAGVAWRALSSEEKLPWQLRSQAVKAKHQRDHPHYRYTPNRKRRRPKPPIDGADVSQGHPSPVMTSPPIAESLSAPLLQPIVSHSGFSSSSQSSAEGIIYARPWSHSVGSLGLPSLQHSAASGVASITMASSSPSSPPPPYSAVPPSQDMRCSLISSGFPVVPWVPSTSVGASAQPQIRPLPLHFRTSTTEVISRFQYLDLGDNVNKASAVAIADQSNIDDQTPTAFSFSPVDICDRTPVAAIFPPAQTSTVAEPSAHTTFDYPIPHGFCPRSASLGDIESACSSPNAPVHSTSSSESMTLFMSEGATSSAEINFSPTDTSMSISPTSLSFGSWLSSSSTSAMINGYAMNIDGYPASGLNMGNHDFSITLNDLLRPAEDGMWSDFVRYGPESSKSS</sequence>
<evidence type="ECO:0000256" key="4">
    <source>
        <dbReference type="SAM" id="MobiDB-lite"/>
    </source>
</evidence>
<dbReference type="CDD" id="cd01389">
    <property type="entry name" value="HMG-box_ROX1-like"/>
    <property type="match status" value="1"/>
</dbReference>
<reference evidence="6 7" key="1">
    <citation type="journal article" date="2015" name="Fungal Genet. Biol.">
        <title>Evolution of novel wood decay mechanisms in Agaricales revealed by the genome sequences of Fistulina hepatica and Cylindrobasidium torrendii.</title>
        <authorList>
            <person name="Floudas D."/>
            <person name="Held B.W."/>
            <person name="Riley R."/>
            <person name="Nagy L.G."/>
            <person name="Koehler G."/>
            <person name="Ransdell A.S."/>
            <person name="Younus H."/>
            <person name="Chow J."/>
            <person name="Chiniquy J."/>
            <person name="Lipzen A."/>
            <person name="Tritt A."/>
            <person name="Sun H."/>
            <person name="Haridas S."/>
            <person name="LaButti K."/>
            <person name="Ohm R.A."/>
            <person name="Kues U."/>
            <person name="Blanchette R.A."/>
            <person name="Grigoriev I.V."/>
            <person name="Minto R.E."/>
            <person name="Hibbett D.S."/>
        </authorList>
    </citation>
    <scope>NUCLEOTIDE SEQUENCE [LARGE SCALE GENOMIC DNA]</scope>
    <source>
        <strain evidence="6 7">ATCC 64428</strain>
    </source>
</reference>
<evidence type="ECO:0000259" key="5">
    <source>
        <dbReference type="PROSITE" id="PS50118"/>
    </source>
</evidence>
<dbReference type="PANTHER" id="PTHR10270">
    <property type="entry name" value="SOX TRANSCRIPTION FACTOR"/>
    <property type="match status" value="1"/>
</dbReference>
<keyword evidence="3" id="KW-0539">Nucleus</keyword>
<dbReference type="PROSITE" id="PS50118">
    <property type="entry name" value="HMG_BOX_2"/>
    <property type="match status" value="1"/>
</dbReference>
<feature type="DNA-binding region" description="HMG box" evidence="3">
    <location>
        <begin position="94"/>
        <end position="160"/>
    </location>
</feature>